<dbReference type="NCBIfam" id="TIGR00654">
    <property type="entry name" value="PhzF_family"/>
    <property type="match status" value="1"/>
</dbReference>
<evidence type="ECO:0000313" key="5">
    <source>
        <dbReference type="Proteomes" id="UP000236721"/>
    </source>
</evidence>
<dbReference type="OrthoDB" id="9788221at2"/>
<dbReference type="GO" id="GO:0005737">
    <property type="term" value="C:cytoplasm"/>
    <property type="evidence" value="ECO:0007669"/>
    <property type="project" value="TreeGrafter"/>
</dbReference>
<dbReference type="InterPro" id="IPR003719">
    <property type="entry name" value="Phenazine_PhzF-like"/>
</dbReference>
<dbReference type="PANTHER" id="PTHR13774">
    <property type="entry name" value="PHENAZINE BIOSYNTHESIS PROTEIN"/>
    <property type="match status" value="1"/>
</dbReference>
<evidence type="ECO:0000256" key="3">
    <source>
        <dbReference type="PIRSR" id="PIRSR016184-1"/>
    </source>
</evidence>
<feature type="active site" evidence="3">
    <location>
        <position position="46"/>
    </location>
</feature>
<keyword evidence="5" id="KW-1185">Reference proteome</keyword>
<dbReference type="Proteomes" id="UP000236721">
    <property type="component" value="Unassembled WGS sequence"/>
</dbReference>
<evidence type="ECO:0000256" key="2">
    <source>
        <dbReference type="ARBA" id="ARBA00023235"/>
    </source>
</evidence>
<evidence type="ECO:0000256" key="1">
    <source>
        <dbReference type="ARBA" id="ARBA00008270"/>
    </source>
</evidence>
<dbReference type="EMBL" id="FNVG01000002">
    <property type="protein sequence ID" value="SEF64331.1"/>
    <property type="molecule type" value="Genomic_DNA"/>
</dbReference>
<comment type="similarity">
    <text evidence="1">Belongs to the PhzF family.</text>
</comment>
<dbReference type="RefSeq" id="WP_103878923.1">
    <property type="nucleotide sequence ID" value="NZ_FNVG01000002.1"/>
</dbReference>
<dbReference type="PANTHER" id="PTHR13774:SF17">
    <property type="entry name" value="PHENAZINE BIOSYNTHESIS-LIKE DOMAIN-CONTAINING PROTEIN"/>
    <property type="match status" value="1"/>
</dbReference>
<name>A0A1H5TQH8_9VIBR</name>
<keyword evidence="2" id="KW-0413">Isomerase</keyword>
<proteinExistence type="inferred from homology"/>
<dbReference type="SUPFAM" id="SSF54506">
    <property type="entry name" value="Diaminopimelate epimerase-like"/>
    <property type="match status" value="1"/>
</dbReference>
<dbReference type="Gene3D" id="3.10.310.10">
    <property type="entry name" value="Diaminopimelate Epimerase, Chain A, domain 1"/>
    <property type="match status" value="2"/>
</dbReference>
<organism evidence="4 5">
    <name type="scientific">Vibrio hangzhouensis</name>
    <dbReference type="NCBI Taxonomy" id="462991"/>
    <lineage>
        <taxon>Bacteria</taxon>
        <taxon>Pseudomonadati</taxon>
        <taxon>Pseudomonadota</taxon>
        <taxon>Gammaproteobacteria</taxon>
        <taxon>Vibrionales</taxon>
        <taxon>Vibrionaceae</taxon>
        <taxon>Vibrio</taxon>
    </lineage>
</organism>
<dbReference type="PIRSF" id="PIRSF016184">
    <property type="entry name" value="PhzC_PhzF"/>
    <property type="match status" value="1"/>
</dbReference>
<evidence type="ECO:0000313" key="4">
    <source>
        <dbReference type="EMBL" id="SEF64331.1"/>
    </source>
</evidence>
<dbReference type="AlphaFoldDB" id="A0A1H5TQH8"/>
<protein>
    <submittedName>
        <fullName evidence="4">Phenazine biosynthesis protein PhzF family</fullName>
    </submittedName>
</protein>
<gene>
    <name evidence="4" type="ORF">SAMN04488244_102328</name>
</gene>
<accession>A0A1H5TQH8</accession>
<dbReference type="GO" id="GO:0016853">
    <property type="term" value="F:isomerase activity"/>
    <property type="evidence" value="ECO:0007669"/>
    <property type="project" value="UniProtKB-KW"/>
</dbReference>
<dbReference type="Pfam" id="PF02567">
    <property type="entry name" value="PhzC-PhzF"/>
    <property type="match status" value="1"/>
</dbReference>
<reference evidence="5" key="1">
    <citation type="submission" date="2016-10" db="EMBL/GenBank/DDBJ databases">
        <authorList>
            <person name="Varghese N."/>
            <person name="Submissions S."/>
        </authorList>
    </citation>
    <scope>NUCLEOTIDE SEQUENCE [LARGE SCALE GENOMIC DNA]</scope>
    <source>
        <strain evidence="5">CGMCC 1.7062</strain>
    </source>
</reference>
<sequence length="266" mass="29284">MQLDIYQVNAFTSEPFKGNPAGVCITQDPLPASLMLSIAKEMAISETAFLSLTDNRLRWFTPQVEVALCGHGTLATVKVMDEMGLLDADGQCRFHTLSGELHATKVGERISLDFPLYPANESARKSKEILAALGLKEDDIDYWGEFEGGKDLLVVKSEERLHHLTPNFHALIQCDGRAMALTARSDRSDVDFIVRYFAPWVGVNEDPVTGSAYCALAPYWAEKLGKCSLVGYQDSERGGYVGMMLKQDRIELCGQAVTLIKGTISV</sequence>